<feature type="region of interest" description="Disordered" evidence="1">
    <location>
        <begin position="305"/>
        <end position="421"/>
    </location>
</feature>
<feature type="region of interest" description="Disordered" evidence="1">
    <location>
        <begin position="187"/>
        <end position="211"/>
    </location>
</feature>
<dbReference type="Proteomes" id="UP000186817">
    <property type="component" value="Unassembled WGS sequence"/>
</dbReference>
<feature type="compositionally biased region" description="Basic and acidic residues" evidence="1">
    <location>
        <begin position="312"/>
        <end position="324"/>
    </location>
</feature>
<feature type="compositionally biased region" description="Basic residues" evidence="1">
    <location>
        <begin position="337"/>
        <end position="356"/>
    </location>
</feature>
<accession>A0A1Q9E4K6</accession>
<organism evidence="2 3">
    <name type="scientific">Symbiodinium microadriaticum</name>
    <name type="common">Dinoflagellate</name>
    <name type="synonym">Zooxanthella microadriatica</name>
    <dbReference type="NCBI Taxonomy" id="2951"/>
    <lineage>
        <taxon>Eukaryota</taxon>
        <taxon>Sar</taxon>
        <taxon>Alveolata</taxon>
        <taxon>Dinophyceae</taxon>
        <taxon>Suessiales</taxon>
        <taxon>Symbiodiniaceae</taxon>
        <taxon>Symbiodinium</taxon>
    </lineage>
</organism>
<feature type="region of interest" description="Disordered" evidence="1">
    <location>
        <begin position="243"/>
        <end position="262"/>
    </location>
</feature>
<feature type="compositionally biased region" description="Basic and acidic residues" evidence="1">
    <location>
        <begin position="357"/>
        <end position="373"/>
    </location>
</feature>
<evidence type="ECO:0000313" key="3">
    <source>
        <dbReference type="Proteomes" id="UP000186817"/>
    </source>
</evidence>
<name>A0A1Q9E4K6_SYMMI</name>
<feature type="compositionally biased region" description="Basic and acidic residues" evidence="1">
    <location>
        <begin position="689"/>
        <end position="705"/>
    </location>
</feature>
<gene>
    <name evidence="2" type="ORF">AK812_SmicGene14825</name>
</gene>
<feature type="compositionally biased region" description="Basic residues" evidence="1">
    <location>
        <begin position="669"/>
        <end position="688"/>
    </location>
</feature>
<feature type="region of interest" description="Disordered" evidence="1">
    <location>
        <begin position="637"/>
        <end position="755"/>
    </location>
</feature>
<protein>
    <submittedName>
        <fullName evidence="2">Uncharacterized protein</fullName>
    </submittedName>
</protein>
<evidence type="ECO:0000313" key="2">
    <source>
        <dbReference type="EMBL" id="OLQ02348.1"/>
    </source>
</evidence>
<feature type="region of interest" description="Disordered" evidence="1">
    <location>
        <begin position="519"/>
        <end position="538"/>
    </location>
</feature>
<feature type="region of interest" description="Disordered" evidence="1">
    <location>
        <begin position="575"/>
        <end position="615"/>
    </location>
</feature>
<feature type="compositionally biased region" description="Acidic residues" evidence="1">
    <location>
        <begin position="519"/>
        <end position="529"/>
    </location>
</feature>
<dbReference type="AlphaFoldDB" id="A0A1Q9E4K6"/>
<reference evidence="2 3" key="1">
    <citation type="submission" date="2016-02" db="EMBL/GenBank/DDBJ databases">
        <title>Genome analysis of coral dinoflagellate symbionts highlights evolutionary adaptations to a symbiotic lifestyle.</title>
        <authorList>
            <person name="Aranda M."/>
            <person name="Li Y."/>
            <person name="Liew Y.J."/>
            <person name="Baumgarten S."/>
            <person name="Simakov O."/>
            <person name="Wilson M."/>
            <person name="Piel J."/>
            <person name="Ashoor H."/>
            <person name="Bougouffa S."/>
            <person name="Bajic V.B."/>
            <person name="Ryu T."/>
            <person name="Ravasi T."/>
            <person name="Bayer T."/>
            <person name="Micklem G."/>
            <person name="Kim H."/>
            <person name="Bhak J."/>
            <person name="Lajeunesse T.C."/>
            <person name="Voolstra C.R."/>
        </authorList>
    </citation>
    <scope>NUCLEOTIDE SEQUENCE [LARGE SCALE GENOMIC DNA]</scope>
    <source>
        <strain evidence="2 3">CCMP2467</strain>
    </source>
</reference>
<comment type="caution">
    <text evidence="2">The sequence shown here is derived from an EMBL/GenBank/DDBJ whole genome shotgun (WGS) entry which is preliminary data.</text>
</comment>
<feature type="compositionally biased region" description="Basic and acidic residues" evidence="1">
    <location>
        <begin position="785"/>
        <end position="797"/>
    </location>
</feature>
<feature type="region of interest" description="Disordered" evidence="1">
    <location>
        <begin position="776"/>
        <end position="797"/>
    </location>
</feature>
<sequence>MSASEEQYVTYGRADAAENQEEQLLSELSQNARGRLVADPSIGVSDLMKPLQQFMESQNSRDLQAILKIPPGTSWKTAVNIEWISHLSPLYRAYAAIASNTIIPPKKHKKALAELHSLGPVHSSKKADHDVFDYLDESIRIGFSHIRLLCQSPEARSRHYRKASPAQVEQIDGVIKLLKLADGDFVDEDSQPTDAVEEPSPPSGIKAVAASSSAASTSADSSLKPITSIAEASKLFKQVLAARDDEEEPITPSKPKLKRADRLSPGAFEDLMQAGDVDSAEEASLREAAEIVPIGLDGQAQLTIFKKNGGKSSKEKIKKAEGKTKSQKKPSTQQGKTSKHKPGAKITKAMKKKKTKKAEQVTKNEPAAEDKPVVAEAAVAEDEPAPKRLRSKQSLTPSDKPDDEHEPEAPVQTETRTKKRHRAVSMAYHTAMTENKHLGHDQAKVLARKAHKAAGEKFADHDVFDYLDESIRIGFSHIRLLCQSPEARSRHYRKASPAQVEQIDGVIKLLKLADGDFVDEDSQPTDAVEEPSPPSGIKAVAASSSAASTSADSSLKPITSIAEASKLFKQVLAARDDEEEPITPSKPKLKRADRLSPGAFEDLMQAGDVDSAEEASLREAAEIVPIGLDGQAQLTIFKKNGGKSSKEKIKKAEGKTKSQKKPSTQQGKTSKHKPGAKITKAMKKKKTKKAEQVTKNEPAAEDKPVVAEAAVAEDEPAPKRLRSKQSLTPSDKPDDEHEPEAPVQTETRTKKRHRAVSMAYHTAMTENKHLGHDQAKVLARKAHKAAGEKFDAENPRV</sequence>
<feature type="compositionally biased region" description="Basic and acidic residues" evidence="1">
    <location>
        <begin position="644"/>
        <end position="656"/>
    </location>
</feature>
<evidence type="ECO:0000256" key="1">
    <source>
        <dbReference type="SAM" id="MobiDB-lite"/>
    </source>
</evidence>
<keyword evidence="3" id="KW-1185">Reference proteome</keyword>
<feature type="compositionally biased region" description="Acidic residues" evidence="1">
    <location>
        <begin position="187"/>
        <end position="197"/>
    </location>
</feature>
<dbReference type="EMBL" id="LSRX01000266">
    <property type="protein sequence ID" value="OLQ02348.1"/>
    <property type="molecule type" value="Genomic_DNA"/>
</dbReference>
<proteinExistence type="predicted"/>